<evidence type="ECO:0000259" key="4">
    <source>
        <dbReference type="PROSITE" id="PS50949"/>
    </source>
</evidence>
<proteinExistence type="predicted"/>
<gene>
    <name evidence="5" type="ORF">KUG47_09785</name>
</gene>
<dbReference type="GO" id="GO:0003677">
    <property type="term" value="F:DNA binding"/>
    <property type="evidence" value="ECO:0007669"/>
    <property type="project" value="UniProtKB-KW"/>
</dbReference>
<keyword evidence="2" id="KW-0238">DNA-binding</keyword>
<dbReference type="RefSeq" id="WP_217677763.1">
    <property type="nucleotide sequence ID" value="NZ_JAHRVA010000003.1"/>
</dbReference>
<dbReference type="GO" id="GO:0003700">
    <property type="term" value="F:DNA-binding transcription factor activity"/>
    <property type="evidence" value="ECO:0007669"/>
    <property type="project" value="InterPro"/>
</dbReference>
<dbReference type="InterPro" id="IPR004839">
    <property type="entry name" value="Aminotransferase_I/II_large"/>
</dbReference>
<dbReference type="InterPro" id="IPR051446">
    <property type="entry name" value="HTH_trans_reg/aminotransferase"/>
</dbReference>
<keyword evidence="1" id="KW-0805">Transcription regulation</keyword>
<protein>
    <submittedName>
        <fullName evidence="5">Aminotransferase class I/II-fold pyridoxal phosphate-dependent enzyme</fullName>
    </submittedName>
</protein>
<dbReference type="PANTHER" id="PTHR46577">
    <property type="entry name" value="HTH-TYPE TRANSCRIPTIONAL REGULATORY PROTEIN GABR"/>
    <property type="match status" value="1"/>
</dbReference>
<accession>A0A949UUH2</accession>
<keyword evidence="6" id="KW-1185">Reference proteome</keyword>
<dbReference type="SMART" id="SM00345">
    <property type="entry name" value="HTH_GNTR"/>
    <property type="match status" value="1"/>
</dbReference>
<dbReference type="InterPro" id="IPR000524">
    <property type="entry name" value="Tscrpt_reg_HTH_GntR"/>
</dbReference>
<dbReference type="Pfam" id="PF00155">
    <property type="entry name" value="Aminotran_1_2"/>
    <property type="match status" value="1"/>
</dbReference>
<evidence type="ECO:0000313" key="6">
    <source>
        <dbReference type="Proteomes" id="UP000752297"/>
    </source>
</evidence>
<keyword evidence="3" id="KW-0804">Transcription</keyword>
<sequence>MHVSGVNIHSDEQCSAKWLAEQLTTRTKRGITVETSTLIRSGVLEIGVRLPAIRDLAYILGVSPTTVADAWRELRKQKLITGLGRNGSWVSGDYIATQPKRLIGIDVVDKSSLNLSKAVPDPLLFPPLKQALIYASSTEGLNSYDRINIIPELKSVIQQTWPYDAEAFIATNGGYDAIYSILQAFITPGSYIAIEDPTSVRFIDMFETLNVQPLPVSCDLMGPLPDALSEAIKLKPAIFLFQPRLHAITGQTIPPGRLKELAGVLENSHTLIIEDDGMNDISSSPSMSLGQYLPDRVMHIRSFSKTMGPDLRTAVLSGTAKMIEQIHSSRSFGSGWTSRLLQSATAWLLKQPDTANYIENARNIYEARRNKLSDYMADYGVHLPQGNGLCLWIPVQCDVTATKVLASNGITVQPGSKFSVQNKKHIRVATSNIKSNYQYIAKHLNHALNSSPD</sequence>
<feature type="domain" description="HTH gntR-type" evidence="4">
    <location>
        <begin position="25"/>
        <end position="93"/>
    </location>
</feature>
<comment type="caution">
    <text evidence="5">The sequence shown here is derived from an EMBL/GenBank/DDBJ whole genome shotgun (WGS) entry which is preliminary data.</text>
</comment>
<dbReference type="PANTHER" id="PTHR46577:SF1">
    <property type="entry name" value="HTH-TYPE TRANSCRIPTIONAL REGULATORY PROTEIN GABR"/>
    <property type="match status" value="1"/>
</dbReference>
<reference evidence="5 6" key="1">
    <citation type="submission" date="2021-06" db="EMBL/GenBank/DDBJ databases">
        <title>Falsochrobactrum tianjin sp.nov., a new petroleum-degrading bacteria isolated from oily soils.</title>
        <authorList>
            <person name="Chen G."/>
            <person name="Chen H."/>
            <person name="Tian J."/>
            <person name="Qing J."/>
            <person name="Zhong L."/>
            <person name="Ma W."/>
            <person name="Song Y."/>
            <person name="Cui X."/>
            <person name="Yan B."/>
        </authorList>
    </citation>
    <scope>NUCLEOTIDE SEQUENCE [LARGE SCALE GENOMIC DNA]</scope>
    <source>
        <strain evidence="5 6">TDYN1</strain>
    </source>
</reference>
<dbReference type="CDD" id="cd00609">
    <property type="entry name" value="AAT_like"/>
    <property type="match status" value="1"/>
</dbReference>
<dbReference type="GO" id="GO:0030170">
    <property type="term" value="F:pyridoxal phosphate binding"/>
    <property type="evidence" value="ECO:0007669"/>
    <property type="project" value="InterPro"/>
</dbReference>
<name>A0A949UUH2_9HYPH</name>
<dbReference type="PROSITE" id="PS50949">
    <property type="entry name" value="HTH_GNTR"/>
    <property type="match status" value="1"/>
</dbReference>
<evidence type="ECO:0000256" key="2">
    <source>
        <dbReference type="ARBA" id="ARBA00023125"/>
    </source>
</evidence>
<evidence type="ECO:0000256" key="1">
    <source>
        <dbReference type="ARBA" id="ARBA00023015"/>
    </source>
</evidence>
<keyword evidence="5" id="KW-0808">Transferase</keyword>
<evidence type="ECO:0000256" key="3">
    <source>
        <dbReference type="ARBA" id="ARBA00023163"/>
    </source>
</evidence>
<evidence type="ECO:0000313" key="5">
    <source>
        <dbReference type="EMBL" id="MBV2143787.1"/>
    </source>
</evidence>
<keyword evidence="5" id="KW-0032">Aminotransferase</keyword>
<dbReference type="AlphaFoldDB" id="A0A949UUH2"/>
<organism evidence="5 6">
    <name type="scientific">Falsochrobactrum tianjinense</name>
    <dbReference type="NCBI Taxonomy" id="2706015"/>
    <lineage>
        <taxon>Bacteria</taxon>
        <taxon>Pseudomonadati</taxon>
        <taxon>Pseudomonadota</taxon>
        <taxon>Alphaproteobacteria</taxon>
        <taxon>Hyphomicrobiales</taxon>
        <taxon>Brucellaceae</taxon>
        <taxon>Falsochrobactrum</taxon>
    </lineage>
</organism>
<dbReference type="EMBL" id="JAHRVA010000003">
    <property type="protein sequence ID" value="MBV2143787.1"/>
    <property type="molecule type" value="Genomic_DNA"/>
</dbReference>
<dbReference type="GO" id="GO:0008483">
    <property type="term" value="F:transaminase activity"/>
    <property type="evidence" value="ECO:0007669"/>
    <property type="project" value="UniProtKB-KW"/>
</dbReference>
<dbReference type="Proteomes" id="UP000752297">
    <property type="component" value="Unassembled WGS sequence"/>
</dbReference>
<dbReference type="Pfam" id="PF00392">
    <property type="entry name" value="GntR"/>
    <property type="match status" value="1"/>
</dbReference>